<dbReference type="EMBL" id="CAJJDP010000016">
    <property type="protein sequence ID" value="CAD8144974.1"/>
    <property type="molecule type" value="Genomic_DNA"/>
</dbReference>
<comment type="caution">
    <text evidence="1">The sequence shown here is derived from an EMBL/GenBank/DDBJ whole genome shotgun (WGS) entry which is preliminary data.</text>
</comment>
<sequence length="103" mass="11868">MKHLKQGDMDRHTLIENCKHEKIITKQRQTLVIRLQCYARLPLQNCHLQQNYIEVDTISLKLKLEGLKISGDTIAASLNFIAPTIIRLKNSLDKVEHTIHTPS</sequence>
<keyword evidence="2" id="KW-1185">Reference proteome</keyword>
<name>A0A8S1T1R6_PAROT</name>
<evidence type="ECO:0000313" key="1">
    <source>
        <dbReference type="EMBL" id="CAD8144974.1"/>
    </source>
</evidence>
<proteinExistence type="predicted"/>
<dbReference type="AlphaFoldDB" id="A0A8S1T1R6"/>
<organism evidence="1 2">
    <name type="scientific">Paramecium octaurelia</name>
    <dbReference type="NCBI Taxonomy" id="43137"/>
    <lineage>
        <taxon>Eukaryota</taxon>
        <taxon>Sar</taxon>
        <taxon>Alveolata</taxon>
        <taxon>Ciliophora</taxon>
        <taxon>Intramacronucleata</taxon>
        <taxon>Oligohymenophorea</taxon>
        <taxon>Peniculida</taxon>
        <taxon>Parameciidae</taxon>
        <taxon>Paramecium</taxon>
    </lineage>
</organism>
<evidence type="ECO:0000313" key="2">
    <source>
        <dbReference type="Proteomes" id="UP000683925"/>
    </source>
</evidence>
<accession>A0A8S1T1R6</accession>
<gene>
    <name evidence="1" type="ORF">POCTA_138.1.T0160446</name>
</gene>
<dbReference type="Proteomes" id="UP000683925">
    <property type="component" value="Unassembled WGS sequence"/>
</dbReference>
<protein>
    <submittedName>
        <fullName evidence="1">Uncharacterized protein</fullName>
    </submittedName>
</protein>
<reference evidence="1" key="1">
    <citation type="submission" date="2021-01" db="EMBL/GenBank/DDBJ databases">
        <authorList>
            <consortium name="Genoscope - CEA"/>
            <person name="William W."/>
        </authorList>
    </citation>
    <scope>NUCLEOTIDE SEQUENCE</scope>
</reference>